<dbReference type="AlphaFoldDB" id="A0A0N5A844"/>
<evidence type="ECO:0000313" key="1">
    <source>
        <dbReference type="Proteomes" id="UP000046393"/>
    </source>
</evidence>
<evidence type="ECO:0000313" key="2">
    <source>
        <dbReference type="WBParaSite" id="SMUV_0000022401-mRNA-1"/>
    </source>
</evidence>
<sequence length="282" mass="32183">MNVPWTFVRSWEIDEVKDSWKQEFNEYGFCFVVKCTNIASTSQLDWNVTAKPDGDCVYTLLITYEFSVTSESSNDNSICFMVEKDILEDESILASAKLSNCTNLKVLFRLRVLDTLAAQDLTVRTAYRNFELICEGKSFFVDVSYLSCLGGNLFPKWAEEAQKGVNRKVITDLSLSELQCLLDATAKCRQILVTRKNYDEFLQIAFRFGIEQALRMIENFLIDASWINPIPRLGDNVSSQLLSSGKAIEVLHRYLAENGETLEQVHPDVLLSLNFFPNYVLI</sequence>
<dbReference type="WBParaSite" id="SMUV_0000022401-mRNA-1">
    <property type="protein sequence ID" value="SMUV_0000022401-mRNA-1"/>
    <property type="gene ID" value="SMUV_0000022401"/>
</dbReference>
<keyword evidence="1" id="KW-1185">Reference proteome</keyword>
<accession>A0A0N5A844</accession>
<name>A0A0N5A844_9BILA</name>
<dbReference type="Proteomes" id="UP000046393">
    <property type="component" value="Unplaced"/>
</dbReference>
<dbReference type="STRING" id="451379.A0A0N5A844"/>
<protein>
    <submittedName>
        <fullName evidence="2">BTB domain-containing protein</fullName>
    </submittedName>
</protein>
<proteinExistence type="predicted"/>
<organism evidence="1 2">
    <name type="scientific">Syphacia muris</name>
    <dbReference type="NCBI Taxonomy" id="451379"/>
    <lineage>
        <taxon>Eukaryota</taxon>
        <taxon>Metazoa</taxon>
        <taxon>Ecdysozoa</taxon>
        <taxon>Nematoda</taxon>
        <taxon>Chromadorea</taxon>
        <taxon>Rhabditida</taxon>
        <taxon>Spirurina</taxon>
        <taxon>Oxyuridomorpha</taxon>
        <taxon>Oxyuroidea</taxon>
        <taxon>Oxyuridae</taxon>
        <taxon>Syphacia</taxon>
    </lineage>
</organism>
<reference evidence="2" key="1">
    <citation type="submission" date="2017-02" db="UniProtKB">
        <authorList>
            <consortium name="WormBaseParasite"/>
        </authorList>
    </citation>
    <scope>IDENTIFICATION</scope>
</reference>